<comment type="caution">
    <text evidence="1">The sequence shown here is derived from an EMBL/GenBank/DDBJ whole genome shotgun (WGS) entry which is preliminary data.</text>
</comment>
<accession>A0ABP9B179</accession>
<evidence type="ECO:0000313" key="2">
    <source>
        <dbReference type="Proteomes" id="UP001499959"/>
    </source>
</evidence>
<proteinExistence type="predicted"/>
<dbReference type="RefSeq" id="WP_345302458.1">
    <property type="nucleotide sequence ID" value="NZ_BAABJE010000005.1"/>
</dbReference>
<name>A0ABP9B179_9GAMM</name>
<evidence type="ECO:0000313" key="1">
    <source>
        <dbReference type="EMBL" id="GAA4788898.1"/>
    </source>
</evidence>
<reference evidence="2" key="1">
    <citation type="journal article" date="2019" name="Int. J. Syst. Evol. Microbiol.">
        <title>The Global Catalogue of Microorganisms (GCM) 10K type strain sequencing project: providing services to taxonomists for standard genome sequencing and annotation.</title>
        <authorList>
            <consortium name="The Broad Institute Genomics Platform"/>
            <consortium name="The Broad Institute Genome Sequencing Center for Infectious Disease"/>
            <person name="Wu L."/>
            <person name="Ma J."/>
        </authorList>
    </citation>
    <scope>NUCLEOTIDE SEQUENCE [LARGE SCALE GENOMIC DNA]</scope>
    <source>
        <strain evidence="2">JCM 18204</strain>
    </source>
</reference>
<evidence type="ECO:0008006" key="3">
    <source>
        <dbReference type="Google" id="ProtNLM"/>
    </source>
</evidence>
<organism evidence="1 2">
    <name type="scientific">Lysobacter hankyongensis</name>
    <dbReference type="NCBI Taxonomy" id="1176535"/>
    <lineage>
        <taxon>Bacteria</taxon>
        <taxon>Pseudomonadati</taxon>
        <taxon>Pseudomonadota</taxon>
        <taxon>Gammaproteobacteria</taxon>
        <taxon>Lysobacterales</taxon>
        <taxon>Lysobacteraceae</taxon>
        <taxon>Lysobacter</taxon>
    </lineage>
</organism>
<dbReference type="EMBL" id="BAABJE010000005">
    <property type="protein sequence ID" value="GAA4788898.1"/>
    <property type="molecule type" value="Genomic_DNA"/>
</dbReference>
<gene>
    <name evidence="1" type="ORF">GCM10023307_12520</name>
</gene>
<keyword evidence="2" id="KW-1185">Reference proteome</keyword>
<protein>
    <recommendedName>
        <fullName evidence="3">DUF1320 domain-containing protein</fullName>
    </recommendedName>
</protein>
<sequence>MFDLIPFDITREIMEKSVQAQPLCEEEPFLSGDEAAVTGFYECMFAALRRDGVDVLIEDDHHGSGYASYISAFLSRRGGVDEIDHPAHVETVGLLLYVSRLAPIAVFGASSRTRNKRDSGTSSGFITTDNLDRLPPGDWSGLLRTLRIVLEAHGVELLPTAPLLAPAPDGIRIPTAFDGPYAVFDTLFYWED</sequence>
<dbReference type="Proteomes" id="UP001499959">
    <property type="component" value="Unassembled WGS sequence"/>
</dbReference>